<proteinExistence type="predicted"/>
<gene>
    <name evidence="2" type="ORF">Tco_1029371</name>
</gene>
<reference evidence="2" key="1">
    <citation type="journal article" date="2022" name="Int. J. Mol. Sci.">
        <title>Draft Genome of Tanacetum Coccineum: Genomic Comparison of Closely Related Tanacetum-Family Plants.</title>
        <authorList>
            <person name="Yamashiro T."/>
            <person name="Shiraishi A."/>
            <person name="Nakayama K."/>
            <person name="Satake H."/>
        </authorList>
    </citation>
    <scope>NUCLEOTIDE SEQUENCE</scope>
</reference>
<evidence type="ECO:0000256" key="1">
    <source>
        <dbReference type="SAM" id="MobiDB-lite"/>
    </source>
</evidence>
<sequence length="163" mass="17785">MNGTEGLYREFGEYMCRMLQSVQKSEDGLPVPSGSQVRNPLLSPLLVSAPAAAFLTDPYVVAGAVAAAVTTSDSMMMMITPYDSQLMDAWITRDSQTMPPKRSSRGDPPPQAVNGHRKSYRSGKVLKAAIRADFRERVRNASKIVLEDPMLLPLLGNVLSQIS</sequence>
<reference evidence="2" key="2">
    <citation type="submission" date="2022-01" db="EMBL/GenBank/DDBJ databases">
        <authorList>
            <person name="Yamashiro T."/>
            <person name="Shiraishi A."/>
            <person name="Satake H."/>
            <person name="Nakayama K."/>
        </authorList>
    </citation>
    <scope>NUCLEOTIDE SEQUENCE</scope>
</reference>
<protein>
    <submittedName>
        <fullName evidence="2">Uncharacterized protein</fullName>
    </submittedName>
</protein>
<feature type="region of interest" description="Disordered" evidence="1">
    <location>
        <begin position="95"/>
        <end position="118"/>
    </location>
</feature>
<comment type="caution">
    <text evidence="2">The sequence shown here is derived from an EMBL/GenBank/DDBJ whole genome shotgun (WGS) entry which is preliminary data.</text>
</comment>
<accession>A0ABQ5G385</accession>
<dbReference type="EMBL" id="BQNB010018046">
    <property type="protein sequence ID" value="GJT70085.1"/>
    <property type="molecule type" value="Genomic_DNA"/>
</dbReference>
<dbReference type="Proteomes" id="UP001151760">
    <property type="component" value="Unassembled WGS sequence"/>
</dbReference>
<organism evidence="2 3">
    <name type="scientific">Tanacetum coccineum</name>
    <dbReference type="NCBI Taxonomy" id="301880"/>
    <lineage>
        <taxon>Eukaryota</taxon>
        <taxon>Viridiplantae</taxon>
        <taxon>Streptophyta</taxon>
        <taxon>Embryophyta</taxon>
        <taxon>Tracheophyta</taxon>
        <taxon>Spermatophyta</taxon>
        <taxon>Magnoliopsida</taxon>
        <taxon>eudicotyledons</taxon>
        <taxon>Gunneridae</taxon>
        <taxon>Pentapetalae</taxon>
        <taxon>asterids</taxon>
        <taxon>campanulids</taxon>
        <taxon>Asterales</taxon>
        <taxon>Asteraceae</taxon>
        <taxon>Asteroideae</taxon>
        <taxon>Anthemideae</taxon>
        <taxon>Anthemidinae</taxon>
        <taxon>Tanacetum</taxon>
    </lineage>
</organism>
<keyword evidence="3" id="KW-1185">Reference proteome</keyword>
<evidence type="ECO:0000313" key="2">
    <source>
        <dbReference type="EMBL" id="GJT70085.1"/>
    </source>
</evidence>
<evidence type="ECO:0000313" key="3">
    <source>
        <dbReference type="Proteomes" id="UP001151760"/>
    </source>
</evidence>
<name>A0ABQ5G385_9ASTR</name>